<feature type="transmembrane region" description="Helical" evidence="1">
    <location>
        <begin position="37"/>
        <end position="56"/>
    </location>
</feature>
<evidence type="ECO:0000313" key="3">
    <source>
        <dbReference type="Proteomes" id="UP000479114"/>
    </source>
</evidence>
<gene>
    <name evidence="2" type="ORF">GZH47_22535</name>
</gene>
<dbReference type="AlphaFoldDB" id="A0A6C0P6G0"/>
<feature type="transmembrane region" description="Helical" evidence="1">
    <location>
        <begin position="467"/>
        <end position="489"/>
    </location>
</feature>
<dbReference type="InterPro" id="IPR019286">
    <property type="entry name" value="DUF2339_TM"/>
</dbReference>
<dbReference type="KEGG" id="prz:GZH47_22535"/>
<dbReference type="EMBL" id="CP048286">
    <property type="protein sequence ID" value="QHW33293.1"/>
    <property type="molecule type" value="Genomic_DNA"/>
</dbReference>
<dbReference type="PANTHER" id="PTHR38434:SF1">
    <property type="entry name" value="BLL2549 PROTEIN"/>
    <property type="match status" value="1"/>
</dbReference>
<feature type="transmembrane region" description="Helical" evidence="1">
    <location>
        <begin position="495"/>
        <end position="514"/>
    </location>
</feature>
<proteinExistence type="predicted"/>
<keyword evidence="1" id="KW-1133">Transmembrane helix</keyword>
<organism evidence="2 3">
    <name type="scientific">Paenibacillus rhizovicinus</name>
    <dbReference type="NCBI Taxonomy" id="2704463"/>
    <lineage>
        <taxon>Bacteria</taxon>
        <taxon>Bacillati</taxon>
        <taxon>Bacillota</taxon>
        <taxon>Bacilli</taxon>
        <taxon>Bacillales</taxon>
        <taxon>Paenibacillaceae</taxon>
        <taxon>Paenibacillus</taxon>
    </lineage>
</organism>
<evidence type="ECO:0000313" key="2">
    <source>
        <dbReference type="EMBL" id="QHW33293.1"/>
    </source>
</evidence>
<feature type="transmembrane region" description="Helical" evidence="1">
    <location>
        <begin position="202"/>
        <end position="221"/>
    </location>
</feature>
<keyword evidence="3" id="KW-1185">Reference proteome</keyword>
<feature type="transmembrane region" description="Helical" evidence="1">
    <location>
        <begin position="337"/>
        <end position="356"/>
    </location>
</feature>
<sequence length="547" mass="60157">MNELWKRHWTTLIGVLFLLAALATLFKYTLDEGLITVQMKIGAGLLAGGGAIAAGLKLSRRADMNRRRLGEFATGLGAAAWYMTGIYAGVYEAIWEPLTVFIVMSVITVAMTAFAYAYNFRLLLGLGLGGALLAPFVLQPEADHVFPLFLYLLVVNAVFFAISIAKSWLEPRIGAFVATWILYAVYYLNFSHADSGWLTKPMSYALAAFVFYALAFFVAAWREKCGYAGWNMTASFANTVLFGLWAPTLLGGEGHSMTVLLLAIGALYMAMSAVVAQIDKQGKVAIYSHLLFGAFVFLIGLSELGGGSEYRPIIGVYVWSCIALIALAGGMKLRSDLLKLIASVIWLITGVYWFAATWNVPQINWFDVYVPFLNGGAAAWMLLAAIGFYFARKVRFDGIRPESSEHAVIGHVYALLSHLIVGGLLTVQILNASDAYFWADGTMLMLSVTWGVYAMLLFLWGAYSRGVLFRWFGSCVLAVVAVKTLMFDLSGEDTLYKMIAFLMLGLICFGITLINQRWRDREQANAGNKTEAAEGMLNPEQEVGMHD</sequence>
<feature type="transmembrane region" description="Helical" evidence="1">
    <location>
        <begin position="412"/>
        <end position="430"/>
    </location>
</feature>
<keyword evidence="1" id="KW-0472">Membrane</keyword>
<reference evidence="2 3" key="1">
    <citation type="submission" date="2020-02" db="EMBL/GenBank/DDBJ databases">
        <title>Paenibacillus sp. nov., isolated from rhizosphere soil of tomato.</title>
        <authorList>
            <person name="Weon H.-Y."/>
            <person name="Lee S.A."/>
        </authorList>
    </citation>
    <scope>NUCLEOTIDE SEQUENCE [LARGE SCALE GENOMIC DNA]</scope>
    <source>
        <strain evidence="2 3">14171R-81</strain>
    </source>
</reference>
<feature type="transmembrane region" description="Helical" evidence="1">
    <location>
        <begin position="258"/>
        <end position="277"/>
    </location>
</feature>
<feature type="transmembrane region" description="Helical" evidence="1">
    <location>
        <begin position="228"/>
        <end position="246"/>
    </location>
</feature>
<feature type="transmembrane region" description="Helical" evidence="1">
    <location>
        <begin position="313"/>
        <end position="330"/>
    </location>
</feature>
<protein>
    <submittedName>
        <fullName evidence="2">DUF2339 domain-containing protein</fullName>
    </submittedName>
</protein>
<accession>A0A6C0P6G0</accession>
<dbReference type="PANTHER" id="PTHR38434">
    <property type="entry name" value="BLL2549 PROTEIN"/>
    <property type="match status" value="1"/>
</dbReference>
<dbReference type="Pfam" id="PF10101">
    <property type="entry name" value="DUF2339"/>
    <property type="match status" value="2"/>
</dbReference>
<feature type="transmembrane region" description="Helical" evidence="1">
    <location>
        <begin position="144"/>
        <end position="165"/>
    </location>
</feature>
<evidence type="ECO:0000256" key="1">
    <source>
        <dbReference type="SAM" id="Phobius"/>
    </source>
</evidence>
<keyword evidence="1" id="KW-0812">Transmembrane</keyword>
<dbReference type="RefSeq" id="WP_162643277.1">
    <property type="nucleotide sequence ID" value="NZ_CP048286.1"/>
</dbReference>
<dbReference type="Proteomes" id="UP000479114">
    <property type="component" value="Chromosome"/>
</dbReference>
<feature type="transmembrane region" description="Helical" evidence="1">
    <location>
        <begin position="122"/>
        <end position="138"/>
    </location>
</feature>
<feature type="transmembrane region" description="Helical" evidence="1">
    <location>
        <begin position="436"/>
        <end position="460"/>
    </location>
</feature>
<feature type="transmembrane region" description="Helical" evidence="1">
    <location>
        <begin position="284"/>
        <end position="301"/>
    </location>
</feature>
<name>A0A6C0P6G0_9BACL</name>
<feature type="transmembrane region" description="Helical" evidence="1">
    <location>
        <begin position="368"/>
        <end position="391"/>
    </location>
</feature>
<feature type="transmembrane region" description="Helical" evidence="1">
    <location>
        <begin position="94"/>
        <end position="115"/>
    </location>
</feature>
<feature type="transmembrane region" description="Helical" evidence="1">
    <location>
        <begin position="172"/>
        <end position="190"/>
    </location>
</feature>
<feature type="transmembrane region" description="Helical" evidence="1">
    <location>
        <begin position="68"/>
        <end position="88"/>
    </location>
</feature>